<evidence type="ECO:0000256" key="5">
    <source>
        <dbReference type="SAM" id="MobiDB-lite"/>
    </source>
</evidence>
<proteinExistence type="predicted"/>
<dbReference type="Ensembl" id="ENSCCRT00010007041.1">
    <property type="protein sequence ID" value="ENSCCRP00010006518.1"/>
    <property type="gene ID" value="ENSCCRG00010002669.1"/>
</dbReference>
<reference evidence="7" key="2">
    <citation type="submission" date="2025-09" db="UniProtKB">
        <authorList>
            <consortium name="Ensembl"/>
        </authorList>
    </citation>
    <scope>IDENTIFICATION</scope>
</reference>
<evidence type="ECO:0000313" key="7">
    <source>
        <dbReference type="Ensembl" id="ENSCCRP00010006518.1"/>
    </source>
</evidence>
<evidence type="ECO:0000313" key="8">
    <source>
        <dbReference type="Proteomes" id="UP000694427"/>
    </source>
</evidence>
<evidence type="ECO:0000256" key="1">
    <source>
        <dbReference type="ARBA" id="ARBA00022723"/>
    </source>
</evidence>
<keyword evidence="4" id="KW-0106">Calcium</keyword>
<evidence type="ECO:0000256" key="2">
    <source>
        <dbReference type="ARBA" id="ARBA00022729"/>
    </source>
</evidence>
<dbReference type="Gene3D" id="1.10.238.10">
    <property type="entry name" value="EF-hand"/>
    <property type="match status" value="1"/>
</dbReference>
<organism evidence="7 8">
    <name type="scientific">Cyprinus carpio</name>
    <name type="common">Common carp</name>
    <dbReference type="NCBI Taxonomy" id="7962"/>
    <lineage>
        <taxon>Eukaryota</taxon>
        <taxon>Metazoa</taxon>
        <taxon>Chordata</taxon>
        <taxon>Craniata</taxon>
        <taxon>Vertebrata</taxon>
        <taxon>Euteleostomi</taxon>
        <taxon>Actinopterygii</taxon>
        <taxon>Neopterygii</taxon>
        <taxon>Teleostei</taxon>
        <taxon>Ostariophysi</taxon>
        <taxon>Cypriniformes</taxon>
        <taxon>Cyprinidae</taxon>
        <taxon>Cyprininae</taxon>
        <taxon>Cyprinus</taxon>
    </lineage>
</organism>
<feature type="domain" description="EF-hand" evidence="6">
    <location>
        <begin position="106"/>
        <end position="141"/>
    </location>
</feature>
<feature type="compositionally biased region" description="Basic and acidic residues" evidence="5">
    <location>
        <begin position="228"/>
        <end position="262"/>
    </location>
</feature>
<feature type="region of interest" description="Disordered" evidence="5">
    <location>
        <begin position="186"/>
        <end position="287"/>
    </location>
</feature>
<dbReference type="PROSITE" id="PS00018">
    <property type="entry name" value="EF_HAND_1"/>
    <property type="match status" value="1"/>
</dbReference>
<dbReference type="GO" id="GO:0005509">
    <property type="term" value="F:calcium ion binding"/>
    <property type="evidence" value="ECO:0007669"/>
    <property type="project" value="InterPro"/>
</dbReference>
<dbReference type="InterPro" id="IPR018247">
    <property type="entry name" value="EF_Hand_1_Ca_BS"/>
</dbReference>
<reference evidence="7" key="1">
    <citation type="submission" date="2025-08" db="UniProtKB">
        <authorList>
            <consortium name="Ensembl"/>
        </authorList>
    </citation>
    <scope>IDENTIFICATION</scope>
</reference>
<keyword evidence="1" id="KW-0479">Metal-binding</keyword>
<dbReference type="PANTHER" id="PTHR23104:SF15">
    <property type="entry name" value="CELL GROWTH REGULATOR WITH EF HAND DOMAIN PROTEIN 1"/>
    <property type="match status" value="1"/>
</dbReference>
<sequence>MQTYGTVLLSSAGVGFIMERPLTAAARGVPKRSSGAVNMIITRILFLLSLPLLSLCAPQVQQTLSDDIIVPDLANPFGSGEENRRLLQSYIKSSLKEGQTSPELNTREQEIFFIFSQYDYDRSGQMDGLELMQLLTDFLTYHEMMPKSADSVVSLVDYLLQTHDLNQDGLLVPSELLSSTIAHRQENNIAPPDPPAEEALKHEQTHTDPKDEVSETHQQDAEVNQVSHENETQDSAKEENVEAENHDQIPEKLEEQQDRLQPPEEQELQDDHQEQKNIPVHQGQPEI</sequence>
<dbReference type="InterPro" id="IPR011992">
    <property type="entry name" value="EF-hand-dom_pair"/>
</dbReference>
<evidence type="ECO:0000259" key="6">
    <source>
        <dbReference type="PROSITE" id="PS50222"/>
    </source>
</evidence>
<keyword evidence="8" id="KW-1185">Reference proteome</keyword>
<name>A0A8C1I8B0_CYPCA</name>
<dbReference type="PANTHER" id="PTHR23104">
    <property type="entry name" value="MULTIPLE COAGULATION FACTOR DEFICIENCY PROTEIN 2 NEURAL STEM CELL DERIVED NEURONAL SURVIVAL PROTEIN"/>
    <property type="match status" value="1"/>
</dbReference>
<gene>
    <name evidence="7" type="primary">LOC109064693</name>
</gene>
<evidence type="ECO:0000256" key="3">
    <source>
        <dbReference type="ARBA" id="ARBA00022737"/>
    </source>
</evidence>
<accession>A0A8C1I8B0</accession>
<feature type="compositionally biased region" description="Basic and acidic residues" evidence="5">
    <location>
        <begin position="198"/>
        <end position="220"/>
    </location>
</feature>
<keyword evidence="3" id="KW-0677">Repeat</keyword>
<dbReference type="Proteomes" id="UP000694427">
    <property type="component" value="Unplaced"/>
</dbReference>
<dbReference type="PROSITE" id="PS50222">
    <property type="entry name" value="EF_HAND_2"/>
    <property type="match status" value="1"/>
</dbReference>
<dbReference type="InterPro" id="IPR002048">
    <property type="entry name" value="EF_hand_dom"/>
</dbReference>
<evidence type="ECO:0000256" key="4">
    <source>
        <dbReference type="ARBA" id="ARBA00022837"/>
    </source>
</evidence>
<protein>
    <submittedName>
        <fullName evidence="7">Cell growth regulator with EF-hand domain 1</fullName>
    </submittedName>
</protein>
<keyword evidence="2" id="KW-0732">Signal</keyword>
<dbReference type="AlphaFoldDB" id="A0A8C1I8B0"/>
<dbReference type="SUPFAM" id="SSF47473">
    <property type="entry name" value="EF-hand"/>
    <property type="match status" value="1"/>
</dbReference>
<dbReference type="InterPro" id="IPR052110">
    <property type="entry name" value="MCFD2-like"/>
</dbReference>